<dbReference type="FunFam" id="1.50.10.10:FF:000037">
    <property type="entry name" value="alpha-1,2-Mannosidase"/>
    <property type="match status" value="1"/>
</dbReference>
<dbReference type="InterPro" id="IPR012341">
    <property type="entry name" value="6hp_glycosidase-like_sf"/>
</dbReference>
<name>A0A507QNB8_MONPU</name>
<sequence length="1375" mass="155231">MDHETSGAQEWQLPGYGRNPLQARKQLASQTVPQNTELARNIARNEPAPQQKTRSQAQTKVPITTRNVPSATKAPDATNSLRGKGASRGSRGQLYTSDSRNPRRLFSDSPAKSSWRAGLEPTGMVKLPAPFGAFKYEFFGAARAIAMNGKSHVTKGRREAFEDISQKTGAYVNPPSYTDRVIRLWGEPSQVAAAKDLLLRLIAKCNFTQASKKKTKWTKIRAHSEKKDATVELEERHEAILQQLRREPDAPSSFAEKLLFLWPKEGPSMEESLGPQLEALDMLRVRFGYPVFVPRGQNDYICVVGNNYDTIRQIVHCLRTKWSETIANSSVRSKAYVVELPGPSFIRNDVIVKNNARIAKPFLYGDPPGHAELAHWCSRATLIDSRNNSRILNAIDKSLRGIMFVRGHLRMRVNFGTFVLDHYRVPKDNKPTYSFEEFREMLLHEDTRGHLVPGIFQTLEKVEPAYSVNFEFLGSNNALLRLEAEFERRPGAQEYEIAQRRWLKPRKNGHTYDERPPLQVSTVDFQRSDWQIEIKSLDFQEASSIDAALRSFSHSIRFRRASELAAVSGKAQRKVTFPDSAPVSRFVEKSALRYRLRGTKYIFELARYDEYSRTGLEKFRQGGPVVYTGRISETPSTSWGASIFNPDWDNLLGDQANLPVGRSAQWSPQFDTFFPPKGGKASNDGCAGFWEFIDLVRKVAELLGPEQTSSPQMVPGDAAIEVETSSVKSKAARSHASSTESSRTDQDKKQLKRLLDGDLDLYLTLTKRSLLVDGLSSSKTNSSMLYTRRMRILSPFFVLCGLAIFFYLYGDFPGPQSADNLSYTQQPSTQDKEFFWDQIPQRYPVQLPLPVPSVVPGSIAPIQHRFPPEESAARDLQMTRLQAVKGNFTHAWEGYKKYAWMSDEVAPLSGHAQNPFGGWAATLVDALDTLWIMGLYDEFEEAIKAVEKLDFTKCSLDEINVFETTIRFLGGFLGAYDISNQKYHVLLQKAVEVGSMLYAAFDTPNRMPVTRWKINAAAHGAPQEAGNNVLVAEVGSLTLEFTRLSQLTKDSRYFDAVQRIVDVFDAQQDQTKVPGLWPIIVDAKTMNFHAFTSFTIGGMADSLYEYLPKQYILLEGASQQYRKLYQKALTAMKAHIFFRPMAPGSENLLFPGDISSDGQIPLSQLKLEAKVQHLSCFAGGMVAIGAKAFNSPDDLTVARKLVEGCIWGYEHGYLGIMPEIMHTIACDDQIQCLWDESRWHREVEKDFPIGSSSTQDKIISRNLTPGVSKIDDARYILRPEAIESIFILYRITGDTMLVEKAWNMFNTIIKHTITDIAHAGLHDCTVDNPPKQDRMESFWFAETLKYFYLIFSEPDVVSLDKYVLNTEAHPFRRPV</sequence>
<feature type="compositionally biased region" description="Polar residues" evidence="10">
    <location>
        <begin position="48"/>
        <end position="70"/>
    </location>
</feature>
<evidence type="ECO:0000313" key="13">
    <source>
        <dbReference type="Proteomes" id="UP000319663"/>
    </source>
</evidence>
<dbReference type="InterPro" id="IPR050749">
    <property type="entry name" value="Glycosyl_Hydrolase_47"/>
</dbReference>
<dbReference type="PANTHER" id="PTHR11742:SF49">
    <property type="entry name" value="ALPHA-1,2-MANNOSIDASE"/>
    <property type="match status" value="1"/>
</dbReference>
<evidence type="ECO:0000256" key="9">
    <source>
        <dbReference type="RuleBase" id="RU361193"/>
    </source>
</evidence>
<gene>
    <name evidence="12" type="ORF">MPDQ_003369</name>
</gene>
<comment type="cofactor">
    <cofactor evidence="1 7">
        <name>Ca(2+)</name>
        <dbReference type="ChEBI" id="CHEBI:29108"/>
    </cofactor>
</comment>
<keyword evidence="5 8" id="KW-1015">Disulfide bond</keyword>
<evidence type="ECO:0000256" key="10">
    <source>
        <dbReference type="SAM" id="MobiDB-lite"/>
    </source>
</evidence>
<comment type="similarity">
    <text evidence="3 9">Belongs to the glycosyl hydrolase 47 family.</text>
</comment>
<dbReference type="Pfam" id="PF01532">
    <property type="entry name" value="Glyco_hydro_47"/>
    <property type="match status" value="1"/>
</dbReference>
<keyword evidence="9" id="KW-0326">Glycosidase</keyword>
<evidence type="ECO:0000256" key="5">
    <source>
        <dbReference type="ARBA" id="ARBA00023157"/>
    </source>
</evidence>
<feature type="binding site" evidence="7">
    <location>
        <position position="1366"/>
    </location>
    <ligand>
        <name>Ca(2+)</name>
        <dbReference type="ChEBI" id="CHEBI:29108"/>
    </ligand>
</feature>
<dbReference type="Pfam" id="PF25482">
    <property type="entry name" value="DUF7905"/>
    <property type="match status" value="1"/>
</dbReference>
<evidence type="ECO:0000256" key="2">
    <source>
        <dbReference type="ARBA" id="ARBA00004922"/>
    </source>
</evidence>
<keyword evidence="4 9" id="KW-0378">Hydrolase</keyword>
<feature type="region of interest" description="Disordered" evidence="10">
    <location>
        <begin position="724"/>
        <end position="749"/>
    </location>
</feature>
<feature type="region of interest" description="Disordered" evidence="10">
    <location>
        <begin position="1"/>
        <end position="117"/>
    </location>
</feature>
<evidence type="ECO:0000256" key="7">
    <source>
        <dbReference type="PIRSR" id="PIRSR601382-2"/>
    </source>
</evidence>
<dbReference type="UniPathway" id="UPA00378"/>
<comment type="pathway">
    <text evidence="2">Protein modification; protein glycosylation.</text>
</comment>
<dbReference type="GO" id="GO:0036503">
    <property type="term" value="P:ERAD pathway"/>
    <property type="evidence" value="ECO:0007669"/>
    <property type="project" value="UniProtKB-ARBA"/>
</dbReference>
<feature type="compositionally biased region" description="Polar residues" evidence="10">
    <location>
        <begin position="27"/>
        <end position="38"/>
    </location>
</feature>
<feature type="disulfide bond" evidence="8">
    <location>
        <begin position="1176"/>
        <end position="1205"/>
    </location>
</feature>
<dbReference type="PRINTS" id="PR00747">
    <property type="entry name" value="GLYHDRLASE47"/>
</dbReference>
<keyword evidence="13" id="KW-1185">Reference proteome</keyword>
<evidence type="ECO:0000256" key="3">
    <source>
        <dbReference type="ARBA" id="ARBA00007658"/>
    </source>
</evidence>
<organism evidence="12 13">
    <name type="scientific">Monascus purpureus</name>
    <name type="common">Red mold</name>
    <name type="synonym">Monascus anka</name>
    <dbReference type="NCBI Taxonomy" id="5098"/>
    <lineage>
        <taxon>Eukaryota</taxon>
        <taxon>Fungi</taxon>
        <taxon>Dikarya</taxon>
        <taxon>Ascomycota</taxon>
        <taxon>Pezizomycotina</taxon>
        <taxon>Eurotiomycetes</taxon>
        <taxon>Eurotiomycetidae</taxon>
        <taxon>Eurotiales</taxon>
        <taxon>Aspergillaceae</taxon>
        <taxon>Monascus</taxon>
    </lineage>
</organism>
<feature type="active site" evidence="6">
    <location>
        <position position="1101"/>
    </location>
</feature>
<evidence type="ECO:0000256" key="8">
    <source>
        <dbReference type="PIRSR" id="PIRSR601382-3"/>
    </source>
</evidence>
<proteinExistence type="inferred from homology"/>
<protein>
    <recommendedName>
        <fullName evidence="9">alpha-1,2-Mannosidase</fullName>
        <ecNumber evidence="9">3.2.1.-</ecNumber>
    </recommendedName>
</protein>
<dbReference type="Gene3D" id="1.50.10.10">
    <property type="match status" value="1"/>
</dbReference>
<dbReference type="Proteomes" id="UP000319663">
    <property type="component" value="Unassembled WGS sequence"/>
</dbReference>
<dbReference type="EMBL" id="VIFY01000212">
    <property type="protein sequence ID" value="TQB68497.1"/>
    <property type="molecule type" value="Genomic_DNA"/>
</dbReference>
<dbReference type="STRING" id="5098.A0A507QNB8"/>
<dbReference type="GO" id="GO:0016020">
    <property type="term" value="C:membrane"/>
    <property type="evidence" value="ECO:0007669"/>
    <property type="project" value="InterPro"/>
</dbReference>
<feature type="active site" description="Proton donor" evidence="6">
    <location>
        <position position="963"/>
    </location>
</feature>
<evidence type="ECO:0000256" key="1">
    <source>
        <dbReference type="ARBA" id="ARBA00001913"/>
    </source>
</evidence>
<dbReference type="InterPro" id="IPR036026">
    <property type="entry name" value="Seven-hairpin_glycosidases"/>
</dbReference>
<accession>A0A507QNB8</accession>
<evidence type="ECO:0000256" key="6">
    <source>
        <dbReference type="PIRSR" id="PIRSR601382-1"/>
    </source>
</evidence>
<dbReference type="GO" id="GO:0005509">
    <property type="term" value="F:calcium ion binding"/>
    <property type="evidence" value="ECO:0007669"/>
    <property type="project" value="InterPro"/>
</dbReference>
<comment type="caution">
    <text evidence="12">The sequence shown here is derived from an EMBL/GenBank/DDBJ whole genome shotgun (WGS) entry which is preliminary data.</text>
</comment>
<dbReference type="GO" id="GO:0005783">
    <property type="term" value="C:endoplasmic reticulum"/>
    <property type="evidence" value="ECO:0007669"/>
    <property type="project" value="TreeGrafter"/>
</dbReference>
<reference evidence="12 13" key="1">
    <citation type="submission" date="2019-06" db="EMBL/GenBank/DDBJ databases">
        <title>Wine fermentation using esterase from Monascus purpureus.</title>
        <authorList>
            <person name="Geng C."/>
            <person name="Zhang Y."/>
        </authorList>
    </citation>
    <scope>NUCLEOTIDE SEQUENCE [LARGE SCALE GENOMIC DNA]</scope>
    <source>
        <strain evidence="12">HQ1</strain>
    </source>
</reference>
<evidence type="ECO:0000259" key="11">
    <source>
        <dbReference type="Pfam" id="PF25482"/>
    </source>
</evidence>
<evidence type="ECO:0000313" key="12">
    <source>
        <dbReference type="EMBL" id="TQB68497.1"/>
    </source>
</evidence>
<feature type="active site" evidence="6">
    <location>
        <position position="1280"/>
    </location>
</feature>
<evidence type="ECO:0000256" key="4">
    <source>
        <dbReference type="ARBA" id="ARBA00022801"/>
    </source>
</evidence>
<dbReference type="InterPro" id="IPR057227">
    <property type="entry name" value="DUF7905"/>
</dbReference>
<dbReference type="SUPFAM" id="SSF48225">
    <property type="entry name" value="Seven-hairpin glycosidases"/>
    <property type="match status" value="1"/>
</dbReference>
<dbReference type="GO" id="GO:0004571">
    <property type="term" value="F:mannosyl-oligosaccharide 1,2-alpha-mannosidase activity"/>
    <property type="evidence" value="ECO:0007669"/>
    <property type="project" value="InterPro"/>
</dbReference>
<keyword evidence="7" id="KW-0106">Calcium</keyword>
<feature type="domain" description="DUF7905" evidence="11">
    <location>
        <begin position="375"/>
        <end position="677"/>
    </location>
</feature>
<dbReference type="PANTHER" id="PTHR11742">
    <property type="entry name" value="MANNOSYL-OLIGOSACCHARIDE ALPHA-1,2-MANNOSIDASE-RELATED"/>
    <property type="match status" value="1"/>
</dbReference>
<dbReference type="EC" id="3.2.1.-" evidence="9"/>
<keyword evidence="7" id="KW-0479">Metal-binding</keyword>
<dbReference type="GO" id="GO:0005975">
    <property type="term" value="P:carbohydrate metabolic process"/>
    <property type="evidence" value="ECO:0007669"/>
    <property type="project" value="InterPro"/>
</dbReference>
<dbReference type="InterPro" id="IPR001382">
    <property type="entry name" value="Glyco_hydro_47"/>
</dbReference>
<feature type="active site" description="Proton donor" evidence="6">
    <location>
        <position position="1219"/>
    </location>
</feature>